<proteinExistence type="predicted"/>
<dbReference type="InterPro" id="IPR051319">
    <property type="entry name" value="Oligoribo/pAp-PDE_c-di-AMP_PDE"/>
</dbReference>
<evidence type="ECO:0000259" key="3">
    <source>
        <dbReference type="Pfam" id="PF02272"/>
    </source>
</evidence>
<dbReference type="Pfam" id="PF01368">
    <property type="entry name" value="DHH"/>
    <property type="match status" value="1"/>
</dbReference>
<dbReference type="EMBL" id="VSSQ01072140">
    <property type="protein sequence ID" value="MPN23582.1"/>
    <property type="molecule type" value="Genomic_DNA"/>
</dbReference>
<dbReference type="Gene3D" id="3.90.1640.10">
    <property type="entry name" value="inorganic pyrophosphatase (n-terminal core)"/>
    <property type="match status" value="1"/>
</dbReference>
<dbReference type="SUPFAM" id="SSF64182">
    <property type="entry name" value="DHH phosphoesterases"/>
    <property type="match status" value="1"/>
</dbReference>
<evidence type="ECO:0000313" key="4">
    <source>
        <dbReference type="EMBL" id="MPN23582.1"/>
    </source>
</evidence>
<reference evidence="4" key="1">
    <citation type="submission" date="2019-08" db="EMBL/GenBank/DDBJ databases">
        <authorList>
            <person name="Kucharzyk K."/>
            <person name="Murdoch R.W."/>
            <person name="Higgins S."/>
            <person name="Loffler F."/>
        </authorList>
    </citation>
    <scope>NUCLEOTIDE SEQUENCE</scope>
</reference>
<feature type="domain" description="DDH" evidence="2">
    <location>
        <begin position="12"/>
        <end position="78"/>
    </location>
</feature>
<sequence>MDVHSLGYVLNRQVATAGINKVVIDHHRRAPDAITGATLSYIETYASSTSELVTELIQYIVEKPHLLKVEADALLAGIMVDTKYFIYKTGSRTFEAASFLRKAGANTLDIRNLLSYDKELYLLKAAIVKTGEVEKGVAIAVCPAGIKDPLIAAQAADEFLNLKGITTSFVLAQDGPDVVISARSNGTVNVQVIMEKFGGGGHMTMSGARVKDATAEEVKDNIKKILNTTIREEEDDESDTATGRQERR</sequence>
<dbReference type="PANTHER" id="PTHR47618">
    <property type="entry name" value="BIFUNCTIONAL OLIGORIBONUCLEASE AND PAP PHOSPHATASE NRNA"/>
    <property type="match status" value="1"/>
</dbReference>
<dbReference type="InterPro" id="IPR001667">
    <property type="entry name" value="DDH_dom"/>
</dbReference>
<dbReference type="InterPro" id="IPR038763">
    <property type="entry name" value="DHH_sf"/>
</dbReference>
<comment type="caution">
    <text evidence="4">The sequence shown here is derived from an EMBL/GenBank/DDBJ whole genome shotgun (WGS) entry which is preliminary data.</text>
</comment>
<dbReference type="AlphaFoldDB" id="A0A645GC72"/>
<feature type="domain" description="DHHA1" evidence="3">
    <location>
        <begin position="144"/>
        <end position="231"/>
    </location>
</feature>
<name>A0A645GC72_9ZZZZ</name>
<dbReference type="GO" id="GO:0003676">
    <property type="term" value="F:nucleic acid binding"/>
    <property type="evidence" value="ECO:0007669"/>
    <property type="project" value="InterPro"/>
</dbReference>
<dbReference type="EC" id="3.1.4.-" evidence="4"/>
<accession>A0A645GC72</accession>
<dbReference type="Pfam" id="PF02272">
    <property type="entry name" value="DHHA1"/>
    <property type="match status" value="1"/>
</dbReference>
<dbReference type="GO" id="GO:0016787">
    <property type="term" value="F:hydrolase activity"/>
    <property type="evidence" value="ECO:0007669"/>
    <property type="project" value="UniProtKB-KW"/>
</dbReference>
<organism evidence="4">
    <name type="scientific">bioreactor metagenome</name>
    <dbReference type="NCBI Taxonomy" id="1076179"/>
    <lineage>
        <taxon>unclassified sequences</taxon>
        <taxon>metagenomes</taxon>
        <taxon>ecological metagenomes</taxon>
    </lineage>
</organism>
<gene>
    <name evidence="4" type="primary">gdpP_20</name>
    <name evidence="4" type="ORF">SDC9_170974</name>
</gene>
<dbReference type="PANTHER" id="PTHR47618:SF2">
    <property type="entry name" value="CYCLIC-DI-AMP PHOSPHODIESTERASE GDPP"/>
    <property type="match status" value="1"/>
</dbReference>
<evidence type="ECO:0000259" key="2">
    <source>
        <dbReference type="Pfam" id="PF01368"/>
    </source>
</evidence>
<dbReference type="Gene3D" id="3.10.310.30">
    <property type="match status" value="1"/>
</dbReference>
<dbReference type="InterPro" id="IPR003156">
    <property type="entry name" value="DHHA1_dom"/>
</dbReference>
<evidence type="ECO:0000256" key="1">
    <source>
        <dbReference type="SAM" id="MobiDB-lite"/>
    </source>
</evidence>
<feature type="region of interest" description="Disordered" evidence="1">
    <location>
        <begin position="229"/>
        <end position="248"/>
    </location>
</feature>
<keyword evidence="4" id="KW-0378">Hydrolase</keyword>
<protein>
    <submittedName>
        <fullName evidence="4">Cyclic-di-AMP phosphodiesterase GdpP</fullName>
        <ecNumber evidence="4">3.1.4.-</ecNumber>
    </submittedName>
</protein>